<dbReference type="GO" id="GO:0000981">
    <property type="term" value="F:DNA-binding transcription factor activity, RNA polymerase II-specific"/>
    <property type="evidence" value="ECO:0007669"/>
    <property type="project" value="InterPro"/>
</dbReference>
<evidence type="ECO:0000256" key="3">
    <source>
        <dbReference type="ARBA" id="ARBA00022737"/>
    </source>
</evidence>
<dbReference type="Pfam" id="PF04082">
    <property type="entry name" value="Fungal_trans"/>
    <property type="match status" value="1"/>
</dbReference>
<comment type="subcellular location">
    <subcellularLocation>
        <location evidence="1">Nucleus</location>
    </subcellularLocation>
</comment>
<evidence type="ECO:0000256" key="6">
    <source>
        <dbReference type="ARBA" id="ARBA00023242"/>
    </source>
</evidence>
<dbReference type="SUPFAM" id="SSF57667">
    <property type="entry name" value="beta-beta-alpha zinc fingers"/>
    <property type="match status" value="1"/>
</dbReference>
<evidence type="ECO:0000256" key="4">
    <source>
        <dbReference type="ARBA" id="ARBA00022771"/>
    </source>
</evidence>
<evidence type="ECO:0000256" key="2">
    <source>
        <dbReference type="ARBA" id="ARBA00022723"/>
    </source>
</evidence>
<keyword evidence="6" id="KW-0539">Nucleus</keyword>
<feature type="domain" description="C2H2-type" evidence="9">
    <location>
        <begin position="10"/>
        <end position="37"/>
    </location>
</feature>
<name>A0A6A5XY63_9PLEO</name>
<dbReference type="Pfam" id="PF00096">
    <property type="entry name" value="zf-C2H2"/>
    <property type="match status" value="2"/>
</dbReference>
<dbReference type="GO" id="GO:0006351">
    <property type="term" value="P:DNA-templated transcription"/>
    <property type="evidence" value="ECO:0007669"/>
    <property type="project" value="InterPro"/>
</dbReference>
<dbReference type="FunFam" id="3.30.160.60:FF:000264">
    <property type="entry name" value="Zinc finger protein 236"/>
    <property type="match status" value="1"/>
</dbReference>
<keyword evidence="4 7" id="KW-0863">Zinc-finger</keyword>
<organism evidence="10 11">
    <name type="scientific">Aaosphaeria arxii CBS 175.79</name>
    <dbReference type="NCBI Taxonomy" id="1450172"/>
    <lineage>
        <taxon>Eukaryota</taxon>
        <taxon>Fungi</taxon>
        <taxon>Dikarya</taxon>
        <taxon>Ascomycota</taxon>
        <taxon>Pezizomycotina</taxon>
        <taxon>Dothideomycetes</taxon>
        <taxon>Pleosporomycetidae</taxon>
        <taxon>Pleosporales</taxon>
        <taxon>Pleosporales incertae sedis</taxon>
        <taxon>Aaosphaeria</taxon>
    </lineage>
</organism>
<gene>
    <name evidence="10" type="ORF">BU24DRAFT_449471</name>
</gene>
<keyword evidence="2" id="KW-0479">Metal-binding</keyword>
<evidence type="ECO:0000313" key="10">
    <source>
        <dbReference type="EMBL" id="KAF2017896.1"/>
    </source>
</evidence>
<dbReference type="Proteomes" id="UP000799778">
    <property type="component" value="Unassembled WGS sequence"/>
</dbReference>
<dbReference type="PROSITE" id="PS50157">
    <property type="entry name" value="ZINC_FINGER_C2H2_2"/>
    <property type="match status" value="2"/>
</dbReference>
<dbReference type="CDD" id="cd12148">
    <property type="entry name" value="fungal_TF_MHR"/>
    <property type="match status" value="1"/>
</dbReference>
<dbReference type="SMART" id="SM00355">
    <property type="entry name" value="ZnF_C2H2"/>
    <property type="match status" value="2"/>
</dbReference>
<dbReference type="InterPro" id="IPR036236">
    <property type="entry name" value="Znf_C2H2_sf"/>
</dbReference>
<dbReference type="GO" id="GO:0008270">
    <property type="term" value="F:zinc ion binding"/>
    <property type="evidence" value="ECO:0007669"/>
    <property type="project" value="UniProtKB-KW"/>
</dbReference>
<evidence type="ECO:0000256" key="1">
    <source>
        <dbReference type="ARBA" id="ARBA00004123"/>
    </source>
</evidence>
<dbReference type="AlphaFoldDB" id="A0A6A5XY63"/>
<evidence type="ECO:0000313" key="11">
    <source>
        <dbReference type="Proteomes" id="UP000799778"/>
    </source>
</evidence>
<dbReference type="Gene3D" id="3.30.160.60">
    <property type="entry name" value="Classic Zinc Finger"/>
    <property type="match status" value="2"/>
</dbReference>
<dbReference type="InterPro" id="IPR007219">
    <property type="entry name" value="XnlR_reg_dom"/>
</dbReference>
<feature type="region of interest" description="Disordered" evidence="8">
    <location>
        <begin position="59"/>
        <end position="90"/>
    </location>
</feature>
<dbReference type="RefSeq" id="XP_033386235.1">
    <property type="nucleotide sequence ID" value="XM_033530952.1"/>
</dbReference>
<protein>
    <recommendedName>
        <fullName evidence="9">C2H2-type domain-containing protein</fullName>
    </recommendedName>
</protein>
<reference evidence="10" key="1">
    <citation type="journal article" date="2020" name="Stud. Mycol.">
        <title>101 Dothideomycetes genomes: a test case for predicting lifestyles and emergence of pathogens.</title>
        <authorList>
            <person name="Haridas S."/>
            <person name="Albert R."/>
            <person name="Binder M."/>
            <person name="Bloem J."/>
            <person name="Labutti K."/>
            <person name="Salamov A."/>
            <person name="Andreopoulos B."/>
            <person name="Baker S."/>
            <person name="Barry K."/>
            <person name="Bills G."/>
            <person name="Bluhm B."/>
            <person name="Cannon C."/>
            <person name="Castanera R."/>
            <person name="Culley D."/>
            <person name="Daum C."/>
            <person name="Ezra D."/>
            <person name="Gonzalez J."/>
            <person name="Henrissat B."/>
            <person name="Kuo A."/>
            <person name="Liang C."/>
            <person name="Lipzen A."/>
            <person name="Lutzoni F."/>
            <person name="Magnuson J."/>
            <person name="Mondo S."/>
            <person name="Nolan M."/>
            <person name="Ohm R."/>
            <person name="Pangilinan J."/>
            <person name="Park H.-J."/>
            <person name="Ramirez L."/>
            <person name="Alfaro M."/>
            <person name="Sun H."/>
            <person name="Tritt A."/>
            <person name="Yoshinaga Y."/>
            <person name="Zwiers L.-H."/>
            <person name="Turgeon B."/>
            <person name="Goodwin S."/>
            <person name="Spatafora J."/>
            <person name="Crous P."/>
            <person name="Grigoriev I."/>
        </authorList>
    </citation>
    <scope>NUCLEOTIDE SEQUENCE</scope>
    <source>
        <strain evidence="10">CBS 175.79</strain>
    </source>
</reference>
<proteinExistence type="predicted"/>
<accession>A0A6A5XY63</accession>
<keyword evidence="5" id="KW-0862">Zinc</keyword>
<keyword evidence="3" id="KW-0677">Repeat</keyword>
<feature type="compositionally biased region" description="Polar residues" evidence="8">
    <location>
        <begin position="62"/>
        <end position="78"/>
    </location>
</feature>
<dbReference type="InterPro" id="IPR051059">
    <property type="entry name" value="VerF-like"/>
</dbReference>
<dbReference type="GO" id="GO:0000978">
    <property type="term" value="F:RNA polymerase II cis-regulatory region sequence-specific DNA binding"/>
    <property type="evidence" value="ECO:0007669"/>
    <property type="project" value="InterPro"/>
</dbReference>
<dbReference type="FunFam" id="3.30.160.60:FF:000145">
    <property type="entry name" value="Zinc finger protein 574"/>
    <property type="match status" value="1"/>
</dbReference>
<evidence type="ECO:0000256" key="7">
    <source>
        <dbReference type="PROSITE-ProRule" id="PRU00042"/>
    </source>
</evidence>
<dbReference type="GO" id="GO:0005634">
    <property type="term" value="C:nucleus"/>
    <property type="evidence" value="ECO:0007669"/>
    <property type="project" value="UniProtKB-SubCell"/>
</dbReference>
<dbReference type="PANTHER" id="PTHR40626:SF14">
    <property type="entry name" value="C2H2 TYPE ZINC FINGER DOMAIN PROTEIN (AFU_ORTHOLOGUE AFUA_1G02360)"/>
    <property type="match status" value="1"/>
</dbReference>
<dbReference type="OrthoDB" id="3945418at2759"/>
<dbReference type="EMBL" id="ML978068">
    <property type="protein sequence ID" value="KAF2017896.1"/>
    <property type="molecule type" value="Genomic_DNA"/>
</dbReference>
<evidence type="ECO:0000256" key="5">
    <source>
        <dbReference type="ARBA" id="ARBA00022833"/>
    </source>
</evidence>
<sequence>MRANSRVADFECGYCQRKFSKKEHLKRHERAHTGSKPFKCQICNSSFSRGDVLNRHVRGHSRNAQSSPSESVLSSRGLQVSDDNDTPSYHRVDMVSINNASNVNSIQPNASTGFQTSTLWPSIRSEERSGQYDASSSLLWPDSEEFYQSLVSIDGMIWDQPANNPLTQAHISHNEASGRIRADVRPDAGDDLAAAEDGHRAVQTINGLLANTLFSVTSPAALSDLTPRFLDSSLHMFFTKFVPILPVIHKPTFVYRNCSAPLLLNAIALGSLFLGTEDSTIKGEALWRLAHTAIATSWSELISHTREHDACSGIELVLSSLLSQAYAALSRDRTIRTTSQTFYGLSMHWAQYCGMYDVPDPPPIPSEHDPTEIKMNAWRLWAARETQLRTLLGLCIIDGIVSQFSGNLVNTWRATNSLPLSAEDDVFVADTVDKWIHAMNMHVEKGNTFSLERFHNLCYQLEMDCDQVGRLYCKSGLLNVKILLELIGSLATDTERAIRGSAGGKCRLGAIRALGALRRHLIQCCDLSAADKAIGLIRWHAVCLDLVVNTARGARRMCHFYNITQHIFGGKKRQESKRINPQAWAQGLPARKCLLHALEIHKIASEVPLGVIHDTCLPGALFAAATTYSSFALPGVTKVHVPASIDWETLILYGLDEAPIQPPSMTTEVQDTIEFLESSITAQASNWTPRNLLYELNSTRILLHSLSQHWGVTEEMEEVIGEWEARCG</sequence>
<dbReference type="GO" id="GO:0000785">
    <property type="term" value="C:chromatin"/>
    <property type="evidence" value="ECO:0007669"/>
    <property type="project" value="TreeGrafter"/>
</dbReference>
<dbReference type="InterPro" id="IPR013087">
    <property type="entry name" value="Znf_C2H2_type"/>
</dbReference>
<keyword evidence="11" id="KW-1185">Reference proteome</keyword>
<evidence type="ECO:0000259" key="9">
    <source>
        <dbReference type="PROSITE" id="PS50157"/>
    </source>
</evidence>
<dbReference type="PANTHER" id="PTHR40626">
    <property type="entry name" value="MIP31509P"/>
    <property type="match status" value="1"/>
</dbReference>
<dbReference type="PROSITE" id="PS00028">
    <property type="entry name" value="ZINC_FINGER_C2H2_1"/>
    <property type="match status" value="2"/>
</dbReference>
<dbReference type="GeneID" id="54288349"/>
<feature type="domain" description="C2H2-type" evidence="9">
    <location>
        <begin position="38"/>
        <end position="65"/>
    </location>
</feature>
<evidence type="ECO:0000256" key="8">
    <source>
        <dbReference type="SAM" id="MobiDB-lite"/>
    </source>
</evidence>